<dbReference type="PANTHER" id="PTHR12592">
    <property type="entry name" value="ATP-DEPENDENT (S)-NAD(P)H-HYDRATE DEHYDRATASE FAMILY MEMBER"/>
    <property type="match status" value="1"/>
</dbReference>
<dbReference type="Pfam" id="PF01256">
    <property type="entry name" value="Carb_kinase"/>
    <property type="match status" value="1"/>
</dbReference>
<dbReference type="Gene3D" id="3.40.1190.20">
    <property type="match status" value="1"/>
</dbReference>
<dbReference type="NCBIfam" id="TIGR00196">
    <property type="entry name" value="yjeF_cterm"/>
    <property type="match status" value="1"/>
</dbReference>
<reference evidence="7" key="1">
    <citation type="submission" date="2019-08" db="EMBL/GenBank/DDBJ databases">
        <authorList>
            <person name="Kucharzyk K."/>
            <person name="Murdoch R.W."/>
            <person name="Higgins S."/>
            <person name="Loffler F."/>
        </authorList>
    </citation>
    <scope>NUCLEOTIDE SEQUENCE</scope>
</reference>
<dbReference type="GO" id="GO:0110051">
    <property type="term" value="P:metabolite repair"/>
    <property type="evidence" value="ECO:0007669"/>
    <property type="project" value="TreeGrafter"/>
</dbReference>
<keyword evidence="1" id="KW-0547">Nucleotide-binding</keyword>
<keyword evidence="3" id="KW-0521">NADP</keyword>
<dbReference type="InterPro" id="IPR000631">
    <property type="entry name" value="CARKD"/>
</dbReference>
<dbReference type="CDD" id="cd01171">
    <property type="entry name" value="YXKO-related"/>
    <property type="match status" value="1"/>
</dbReference>
<dbReference type="GO" id="GO:0052855">
    <property type="term" value="F:ADP-dependent NAD(P)H-hydrate dehydratase activity"/>
    <property type="evidence" value="ECO:0007669"/>
    <property type="project" value="UniProtKB-EC"/>
</dbReference>
<evidence type="ECO:0000256" key="4">
    <source>
        <dbReference type="ARBA" id="ARBA00023027"/>
    </source>
</evidence>
<dbReference type="SUPFAM" id="SSF53613">
    <property type="entry name" value="Ribokinase-like"/>
    <property type="match status" value="1"/>
</dbReference>
<keyword evidence="5 7" id="KW-0456">Lyase</keyword>
<dbReference type="GO" id="GO:0005524">
    <property type="term" value="F:ATP binding"/>
    <property type="evidence" value="ECO:0007669"/>
    <property type="project" value="UniProtKB-KW"/>
</dbReference>
<dbReference type="PROSITE" id="PS51383">
    <property type="entry name" value="YJEF_C_3"/>
    <property type="match status" value="1"/>
</dbReference>
<comment type="caution">
    <text evidence="7">The sequence shown here is derived from an EMBL/GenBank/DDBJ whole genome shotgun (WGS) entry which is preliminary data.</text>
</comment>
<proteinExistence type="predicted"/>
<keyword evidence="2" id="KW-0067">ATP-binding</keyword>
<evidence type="ECO:0000259" key="6">
    <source>
        <dbReference type="PROSITE" id="PS51383"/>
    </source>
</evidence>
<dbReference type="EMBL" id="VSSQ01057718">
    <property type="protein sequence ID" value="MPN11500.1"/>
    <property type="molecule type" value="Genomic_DNA"/>
</dbReference>
<sequence length="180" mass="18593">MLAGPGLGRSDGVSALVGAVLEKSACPVVLDADGINALSGHIDRLDRRRGLTILTPHDGEFARLGGDLSDGDRVKAAKGFSITHKCILVLKGHHTITAFPDGAVFLNTTGNPGMAKGRSGDVLAGMIAGLLGQGLDPKLAVPAAVWLHGRAGDRCAQDLGEYSMTPADLIAYLPEVMKGF</sequence>
<gene>
    <name evidence="7" type="primary">nnrD_7</name>
    <name evidence="7" type="ORF">SDC9_158803</name>
</gene>
<evidence type="ECO:0000256" key="1">
    <source>
        <dbReference type="ARBA" id="ARBA00022741"/>
    </source>
</evidence>
<evidence type="ECO:0000313" key="7">
    <source>
        <dbReference type="EMBL" id="MPN11500.1"/>
    </source>
</evidence>
<evidence type="ECO:0000256" key="2">
    <source>
        <dbReference type="ARBA" id="ARBA00022840"/>
    </source>
</evidence>
<evidence type="ECO:0000256" key="5">
    <source>
        <dbReference type="ARBA" id="ARBA00023239"/>
    </source>
</evidence>
<protein>
    <submittedName>
        <fullName evidence="7">ADP-dependent (S)-NAD(P)H-hydrate dehydratase</fullName>
        <ecNumber evidence="7">4.2.1.136</ecNumber>
    </submittedName>
</protein>
<feature type="domain" description="YjeF C-terminal" evidence="6">
    <location>
        <begin position="1"/>
        <end position="180"/>
    </location>
</feature>
<dbReference type="GO" id="GO:0052856">
    <property type="term" value="F:NAD(P)HX epimerase activity"/>
    <property type="evidence" value="ECO:0007669"/>
    <property type="project" value="TreeGrafter"/>
</dbReference>
<accession>A0A645FC57</accession>
<keyword evidence="4" id="KW-0520">NAD</keyword>
<organism evidence="7">
    <name type="scientific">bioreactor metagenome</name>
    <dbReference type="NCBI Taxonomy" id="1076179"/>
    <lineage>
        <taxon>unclassified sequences</taxon>
        <taxon>metagenomes</taxon>
        <taxon>ecological metagenomes</taxon>
    </lineage>
</organism>
<dbReference type="EC" id="4.2.1.136" evidence="7"/>
<dbReference type="PANTHER" id="PTHR12592:SF0">
    <property type="entry name" value="ATP-DEPENDENT (S)-NAD(P)H-HYDRATE DEHYDRATASE"/>
    <property type="match status" value="1"/>
</dbReference>
<dbReference type="InterPro" id="IPR029056">
    <property type="entry name" value="Ribokinase-like"/>
</dbReference>
<name>A0A645FC57_9ZZZZ</name>
<dbReference type="AlphaFoldDB" id="A0A645FC57"/>
<evidence type="ECO:0000256" key="3">
    <source>
        <dbReference type="ARBA" id="ARBA00022857"/>
    </source>
</evidence>